<dbReference type="InterPro" id="IPR045851">
    <property type="entry name" value="AMP-bd_C_sf"/>
</dbReference>
<dbReference type="Proteomes" id="UP000613743">
    <property type="component" value="Unassembled WGS sequence"/>
</dbReference>
<dbReference type="GO" id="GO:0008756">
    <property type="term" value="F:o-succinylbenzoate-CoA ligase activity"/>
    <property type="evidence" value="ECO:0007669"/>
    <property type="project" value="InterPro"/>
</dbReference>
<dbReference type="SUPFAM" id="SSF56801">
    <property type="entry name" value="Acetyl-CoA synthetase-like"/>
    <property type="match status" value="1"/>
</dbReference>
<protein>
    <submittedName>
        <fullName evidence="7">2-succinylbenzoate-CoA ligase</fullName>
    </submittedName>
</protein>
<dbReference type="Pfam" id="PF00501">
    <property type="entry name" value="AMP-binding"/>
    <property type="match status" value="1"/>
</dbReference>
<organism evidence="7 8">
    <name type="scientific">Shewanella gelidii</name>
    <dbReference type="NCBI Taxonomy" id="1642821"/>
    <lineage>
        <taxon>Bacteria</taxon>
        <taxon>Pseudomonadati</taxon>
        <taxon>Pseudomonadota</taxon>
        <taxon>Gammaproteobacteria</taxon>
        <taxon>Alteromonadales</taxon>
        <taxon>Shewanellaceae</taxon>
        <taxon>Shewanella</taxon>
    </lineage>
</organism>
<dbReference type="Pfam" id="PF13193">
    <property type="entry name" value="AMP-binding_C"/>
    <property type="match status" value="1"/>
</dbReference>
<feature type="domain" description="AMP-binding enzyme C-terminal" evidence="6">
    <location>
        <begin position="362"/>
        <end position="426"/>
    </location>
</feature>
<evidence type="ECO:0000259" key="5">
    <source>
        <dbReference type="Pfam" id="PF00501"/>
    </source>
</evidence>
<dbReference type="PANTHER" id="PTHR43201:SF32">
    <property type="entry name" value="2-SUCCINYLBENZOATE--COA LIGASE, CHLOROPLASTIC_PEROXISOMAL"/>
    <property type="match status" value="1"/>
</dbReference>
<dbReference type="InterPro" id="IPR025110">
    <property type="entry name" value="AMP-bd_C"/>
</dbReference>
<reference evidence="7" key="1">
    <citation type="journal article" date="2014" name="Int. J. Syst. Evol. Microbiol.">
        <title>Complete genome sequence of Corynebacterium casei LMG S-19264T (=DSM 44701T), isolated from a smear-ripened cheese.</title>
        <authorList>
            <consortium name="US DOE Joint Genome Institute (JGI-PGF)"/>
            <person name="Walter F."/>
            <person name="Albersmeier A."/>
            <person name="Kalinowski J."/>
            <person name="Ruckert C."/>
        </authorList>
    </citation>
    <scope>NUCLEOTIDE SEQUENCE</scope>
    <source>
        <strain evidence="7">JCM 30804</strain>
    </source>
</reference>
<feature type="domain" description="AMP-dependent synthetase/ligase" evidence="5">
    <location>
        <begin position="2"/>
        <end position="292"/>
    </location>
</feature>
<dbReference type="Gene3D" id="3.30.300.30">
    <property type="match status" value="1"/>
</dbReference>
<dbReference type="GO" id="GO:0031956">
    <property type="term" value="F:medium-chain fatty acid-CoA ligase activity"/>
    <property type="evidence" value="ECO:0007669"/>
    <property type="project" value="TreeGrafter"/>
</dbReference>
<keyword evidence="2 7" id="KW-0436">Ligase</keyword>
<dbReference type="NCBIfam" id="TIGR01923">
    <property type="entry name" value="menE"/>
    <property type="match status" value="1"/>
</dbReference>
<dbReference type="InterPro" id="IPR042099">
    <property type="entry name" value="ANL_N_sf"/>
</dbReference>
<dbReference type="CDD" id="cd17630">
    <property type="entry name" value="OSB_MenE-like"/>
    <property type="match status" value="1"/>
</dbReference>
<dbReference type="GO" id="GO:0005524">
    <property type="term" value="F:ATP binding"/>
    <property type="evidence" value="ECO:0007669"/>
    <property type="project" value="UniProtKB-KW"/>
</dbReference>
<evidence type="ECO:0000313" key="7">
    <source>
        <dbReference type="EMBL" id="GGI82059.1"/>
    </source>
</evidence>
<evidence type="ECO:0000313" key="8">
    <source>
        <dbReference type="Proteomes" id="UP000613743"/>
    </source>
</evidence>
<evidence type="ECO:0000256" key="4">
    <source>
        <dbReference type="ARBA" id="ARBA00022840"/>
    </source>
</evidence>
<keyword evidence="4" id="KW-0067">ATP-binding</keyword>
<accession>A0A917JU32</accession>
<dbReference type="InterPro" id="IPR000873">
    <property type="entry name" value="AMP-dep_synth/lig_dom"/>
</dbReference>
<dbReference type="GO" id="GO:0009234">
    <property type="term" value="P:menaquinone biosynthetic process"/>
    <property type="evidence" value="ECO:0007669"/>
    <property type="project" value="UniProtKB-KW"/>
</dbReference>
<sequence>MHPQAIALIHNGHALNYQVLYARIQGAAQQLKLAGLSPNDRLASISHNCIEAIILYWACIEAEAIFCPMSPKFPSQQLNDLCQQFSIDHYWAPSHLPNLQGKRISIDFEQTADNEPRVINPQHAVNFVLTSGSNGSPKAAVHSLKNHIASAEGATSQIPLHSQHRWLLSLPLFHIGGLAILNRCAIATAAVVLQDESNTLNVQLPRDQVSHVSLVEAQLQQLLTTPESLQSVQYLLLGGGAISPTSIHALKGFSLHAFCSYGMTEMASQITTSVANADGLSGQLLPGRQLRIQQGHIQVAGDCLCLGYVNPANKDRPWQLPLTVDGWFDTKDIGVWKNGHLQVVGRADNMFVCGGENIHPEEIEQALKQLPHIADAIVFAEPDERFGHLPAAIIKIYPEQAALSKHELEAYLLQHIARFKRPRNYYPWPRGIQAIGLKITRAQVINNTDRRQTLKFAES</sequence>
<gene>
    <name evidence="7" type="primary">menE</name>
    <name evidence="7" type="ORF">GCM10009332_19120</name>
</gene>
<evidence type="ECO:0000256" key="2">
    <source>
        <dbReference type="ARBA" id="ARBA00022598"/>
    </source>
</evidence>
<keyword evidence="3" id="KW-0547">Nucleotide-binding</keyword>
<keyword evidence="1" id="KW-0474">Menaquinone biosynthesis</keyword>
<evidence type="ECO:0000256" key="3">
    <source>
        <dbReference type="ARBA" id="ARBA00022741"/>
    </source>
</evidence>
<keyword evidence="8" id="KW-1185">Reference proteome</keyword>
<reference evidence="7" key="2">
    <citation type="submission" date="2020-09" db="EMBL/GenBank/DDBJ databases">
        <authorList>
            <person name="Sun Q."/>
            <person name="Ohkuma M."/>
        </authorList>
    </citation>
    <scope>NUCLEOTIDE SEQUENCE</scope>
    <source>
        <strain evidence="7">JCM 30804</strain>
    </source>
</reference>
<proteinExistence type="predicted"/>
<dbReference type="AlphaFoldDB" id="A0A917JU32"/>
<evidence type="ECO:0000256" key="1">
    <source>
        <dbReference type="ARBA" id="ARBA00022428"/>
    </source>
</evidence>
<dbReference type="GO" id="GO:0006631">
    <property type="term" value="P:fatty acid metabolic process"/>
    <property type="evidence" value="ECO:0007669"/>
    <property type="project" value="TreeGrafter"/>
</dbReference>
<dbReference type="EMBL" id="BMPZ01000004">
    <property type="protein sequence ID" value="GGI82059.1"/>
    <property type="molecule type" value="Genomic_DNA"/>
</dbReference>
<dbReference type="Gene3D" id="3.40.50.12780">
    <property type="entry name" value="N-terminal domain of ligase-like"/>
    <property type="match status" value="1"/>
</dbReference>
<name>A0A917JU32_9GAMM</name>
<dbReference type="InterPro" id="IPR010192">
    <property type="entry name" value="MenE"/>
</dbReference>
<dbReference type="PANTHER" id="PTHR43201">
    <property type="entry name" value="ACYL-COA SYNTHETASE"/>
    <property type="match status" value="1"/>
</dbReference>
<comment type="caution">
    <text evidence="7">The sequence shown here is derived from an EMBL/GenBank/DDBJ whole genome shotgun (WGS) entry which is preliminary data.</text>
</comment>
<evidence type="ECO:0000259" key="6">
    <source>
        <dbReference type="Pfam" id="PF13193"/>
    </source>
</evidence>